<dbReference type="Pfam" id="PF25372">
    <property type="entry name" value="DUF7885"/>
    <property type="match status" value="2"/>
</dbReference>
<dbReference type="GO" id="GO:0019005">
    <property type="term" value="C:SCF ubiquitin ligase complex"/>
    <property type="evidence" value="ECO:0007669"/>
    <property type="project" value="TreeGrafter"/>
</dbReference>
<feature type="domain" description="F-box/LRR-repeat protein 15-like leucin rich repeat" evidence="1">
    <location>
        <begin position="17"/>
        <end position="97"/>
    </location>
</feature>
<dbReference type="Gene3D" id="3.80.10.10">
    <property type="entry name" value="Ribonuclease Inhibitor"/>
    <property type="match status" value="2"/>
</dbReference>
<accession>A0A0S4J9D8</accession>
<dbReference type="PANTHER" id="PTHR13318:SF95">
    <property type="entry name" value="F-BOX PROTEIN YLR352W"/>
    <property type="match status" value="1"/>
</dbReference>
<dbReference type="Proteomes" id="UP000051952">
    <property type="component" value="Unassembled WGS sequence"/>
</dbReference>
<dbReference type="OMA" id="GAFHITC"/>
<keyword evidence="2" id="KW-0418">Kinase</keyword>
<evidence type="ECO:0000313" key="2">
    <source>
        <dbReference type="EMBL" id="CUG76265.1"/>
    </source>
</evidence>
<keyword evidence="2" id="KW-0675">Receptor</keyword>
<feature type="domain" description="F-box/LRR-repeat protein 15-like leucin rich repeat" evidence="1">
    <location>
        <begin position="248"/>
        <end position="349"/>
    </location>
</feature>
<dbReference type="InterPro" id="IPR006553">
    <property type="entry name" value="Leu-rich_rpt_Cys-con_subtyp"/>
</dbReference>
<evidence type="ECO:0000313" key="3">
    <source>
        <dbReference type="Proteomes" id="UP000051952"/>
    </source>
</evidence>
<dbReference type="SUPFAM" id="SSF52058">
    <property type="entry name" value="L domain-like"/>
    <property type="match status" value="1"/>
</dbReference>
<dbReference type="SMART" id="SM00367">
    <property type="entry name" value="LRR_CC"/>
    <property type="match status" value="6"/>
</dbReference>
<protein>
    <submittedName>
        <fullName evidence="2">Receptor-type protein kinase, putative</fullName>
    </submittedName>
</protein>
<dbReference type="GO" id="GO:0016301">
    <property type="term" value="F:kinase activity"/>
    <property type="evidence" value="ECO:0007669"/>
    <property type="project" value="UniProtKB-KW"/>
</dbReference>
<reference evidence="3" key="1">
    <citation type="submission" date="2015-09" db="EMBL/GenBank/DDBJ databases">
        <authorList>
            <consortium name="Pathogen Informatics"/>
        </authorList>
    </citation>
    <scope>NUCLEOTIDE SEQUENCE [LARGE SCALE GENOMIC DNA]</scope>
    <source>
        <strain evidence="3">Lake Konstanz</strain>
    </source>
</reference>
<dbReference type="InterPro" id="IPR057207">
    <property type="entry name" value="FBXL15_LRR"/>
</dbReference>
<dbReference type="AlphaFoldDB" id="A0A0S4J9D8"/>
<dbReference type="EMBL" id="CYKH01000993">
    <property type="protein sequence ID" value="CUG76265.1"/>
    <property type="molecule type" value="Genomic_DNA"/>
</dbReference>
<gene>
    <name evidence="2" type="ORF">BSAL_85095</name>
</gene>
<keyword evidence="3" id="KW-1185">Reference proteome</keyword>
<organism evidence="2 3">
    <name type="scientific">Bodo saltans</name>
    <name type="common">Flagellated protozoan</name>
    <dbReference type="NCBI Taxonomy" id="75058"/>
    <lineage>
        <taxon>Eukaryota</taxon>
        <taxon>Discoba</taxon>
        <taxon>Euglenozoa</taxon>
        <taxon>Kinetoplastea</taxon>
        <taxon>Metakinetoplastina</taxon>
        <taxon>Eubodonida</taxon>
        <taxon>Bodonidae</taxon>
        <taxon>Bodo</taxon>
    </lineage>
</organism>
<name>A0A0S4J9D8_BODSA</name>
<evidence type="ECO:0000259" key="1">
    <source>
        <dbReference type="Pfam" id="PF25372"/>
    </source>
</evidence>
<keyword evidence="2" id="KW-0808">Transferase</keyword>
<dbReference type="OrthoDB" id="550575at2759"/>
<dbReference type="PANTHER" id="PTHR13318">
    <property type="entry name" value="PARTNER OF PAIRED, ISOFORM B-RELATED"/>
    <property type="match status" value="1"/>
</dbReference>
<dbReference type="GO" id="GO:0031146">
    <property type="term" value="P:SCF-dependent proteasomal ubiquitin-dependent protein catabolic process"/>
    <property type="evidence" value="ECO:0007669"/>
    <property type="project" value="TreeGrafter"/>
</dbReference>
<dbReference type="VEuPathDB" id="TriTrypDB:BSAL_85095"/>
<sequence>MNLTETGIKCLTRSLSSSLQNLHTLTLTRPQSFDNTDITHLSELPRLRRLNVNFSSVTDAGLETISRSIPLELLDLRSCRNMSDAGAFHITCMSSSLTALHIHCEHLSEAGLALLSGLVNLQTLGMSCITIPTADQQRIQTVASVLSSMKQLRTLEIQGTDDVDGSFAMVEAVPAQKIQTLKLTTCATAGLGVQMLSSLRRLDRSWGFDVDASLRHLAGLANLVELSLANSDLTDRGLATLRELQCRETLLQLNLSHCCDVTDAGMKEVSHFGGLVELDISACRRVSDVGLWYLSRKLFHLSKLSFRCCPRVSDNGLRYIASTLHRLTELSIGTSAVISDAGILKLAAMPCLVEVDIGKSPLVTADALTLLPCTQKGNGSHFPRPMPLRRIVKGSTTDSKFYRNAPRKV</sequence>
<proteinExistence type="predicted"/>
<dbReference type="InterPro" id="IPR032675">
    <property type="entry name" value="LRR_dom_sf"/>
</dbReference>